<dbReference type="RefSeq" id="WP_345077316.1">
    <property type="nucleotide sequence ID" value="NZ_BAABFA010000004.1"/>
</dbReference>
<protein>
    <submittedName>
        <fullName evidence="2">Uncharacterized protein</fullName>
    </submittedName>
</protein>
<organism evidence="2 3">
    <name type="scientific">Nemorincola caseinilytica</name>
    <dbReference type="NCBI Taxonomy" id="2054315"/>
    <lineage>
        <taxon>Bacteria</taxon>
        <taxon>Pseudomonadati</taxon>
        <taxon>Bacteroidota</taxon>
        <taxon>Chitinophagia</taxon>
        <taxon>Chitinophagales</taxon>
        <taxon>Chitinophagaceae</taxon>
        <taxon>Nemorincola</taxon>
    </lineage>
</organism>
<evidence type="ECO:0000313" key="3">
    <source>
        <dbReference type="Proteomes" id="UP001500067"/>
    </source>
</evidence>
<evidence type="ECO:0000313" key="2">
    <source>
        <dbReference type="EMBL" id="GAA4460222.1"/>
    </source>
</evidence>
<feature type="region of interest" description="Disordered" evidence="1">
    <location>
        <begin position="47"/>
        <end position="66"/>
    </location>
</feature>
<keyword evidence="3" id="KW-1185">Reference proteome</keyword>
<gene>
    <name evidence="2" type="ORF">GCM10023093_02500</name>
</gene>
<dbReference type="InterPro" id="IPR040807">
    <property type="entry name" value="DUF5522"/>
</dbReference>
<dbReference type="EMBL" id="BAABFA010000004">
    <property type="protein sequence ID" value="GAA4460222.1"/>
    <property type="molecule type" value="Genomic_DNA"/>
</dbReference>
<sequence length="66" mass="7548">MQEGRDYYITGEGLLVFTAHYLAERGYCCGNGCLNCPYEYERVPEPKRSQLLKKRADNAQRTKGQG</sequence>
<reference evidence="3" key="1">
    <citation type="journal article" date="2019" name="Int. J. Syst. Evol. Microbiol.">
        <title>The Global Catalogue of Microorganisms (GCM) 10K type strain sequencing project: providing services to taxonomists for standard genome sequencing and annotation.</title>
        <authorList>
            <consortium name="The Broad Institute Genomics Platform"/>
            <consortium name="The Broad Institute Genome Sequencing Center for Infectious Disease"/>
            <person name="Wu L."/>
            <person name="Ma J."/>
        </authorList>
    </citation>
    <scope>NUCLEOTIDE SEQUENCE [LARGE SCALE GENOMIC DNA]</scope>
    <source>
        <strain evidence="3">JCM 32105</strain>
    </source>
</reference>
<comment type="caution">
    <text evidence="2">The sequence shown here is derived from an EMBL/GenBank/DDBJ whole genome shotgun (WGS) entry which is preliminary data.</text>
</comment>
<dbReference type="Pfam" id="PF17653">
    <property type="entry name" value="DUF5522"/>
    <property type="match status" value="1"/>
</dbReference>
<feature type="compositionally biased region" description="Basic and acidic residues" evidence="1">
    <location>
        <begin position="47"/>
        <end position="60"/>
    </location>
</feature>
<proteinExistence type="predicted"/>
<accession>A0ABP8N2M1</accession>
<evidence type="ECO:0000256" key="1">
    <source>
        <dbReference type="SAM" id="MobiDB-lite"/>
    </source>
</evidence>
<dbReference type="Proteomes" id="UP001500067">
    <property type="component" value="Unassembled WGS sequence"/>
</dbReference>
<name>A0ABP8N2M1_9BACT</name>